<sequence length="51" mass="5834">GPQQGSEKKLSAFVYECKKSAECQWQKESEPKLCPPRLALKEGIDPKYCLY</sequence>
<gene>
    <name evidence="1" type="ORF">S01H1_54560</name>
</gene>
<organism evidence="1">
    <name type="scientific">marine sediment metagenome</name>
    <dbReference type="NCBI Taxonomy" id="412755"/>
    <lineage>
        <taxon>unclassified sequences</taxon>
        <taxon>metagenomes</taxon>
        <taxon>ecological metagenomes</taxon>
    </lineage>
</organism>
<dbReference type="EMBL" id="BARS01035412">
    <property type="protein sequence ID" value="GAG18230.1"/>
    <property type="molecule type" value="Genomic_DNA"/>
</dbReference>
<evidence type="ECO:0000313" key="1">
    <source>
        <dbReference type="EMBL" id="GAG18230.1"/>
    </source>
</evidence>
<name>X0VIY8_9ZZZZ</name>
<feature type="non-terminal residue" evidence="1">
    <location>
        <position position="1"/>
    </location>
</feature>
<comment type="caution">
    <text evidence="1">The sequence shown here is derived from an EMBL/GenBank/DDBJ whole genome shotgun (WGS) entry which is preliminary data.</text>
</comment>
<dbReference type="AlphaFoldDB" id="X0VIY8"/>
<reference evidence="1" key="1">
    <citation type="journal article" date="2014" name="Front. Microbiol.">
        <title>High frequency of phylogenetically diverse reductive dehalogenase-homologous genes in deep subseafloor sedimentary metagenomes.</title>
        <authorList>
            <person name="Kawai M."/>
            <person name="Futagami T."/>
            <person name="Toyoda A."/>
            <person name="Takaki Y."/>
            <person name="Nishi S."/>
            <person name="Hori S."/>
            <person name="Arai W."/>
            <person name="Tsubouchi T."/>
            <person name="Morono Y."/>
            <person name="Uchiyama I."/>
            <person name="Ito T."/>
            <person name="Fujiyama A."/>
            <person name="Inagaki F."/>
            <person name="Takami H."/>
        </authorList>
    </citation>
    <scope>NUCLEOTIDE SEQUENCE</scope>
    <source>
        <strain evidence="1">Expedition CK06-06</strain>
    </source>
</reference>
<accession>X0VIY8</accession>
<protein>
    <submittedName>
        <fullName evidence="1">Uncharacterized protein</fullName>
    </submittedName>
</protein>
<proteinExistence type="predicted"/>